<accession>L7MIS3</accession>
<reference evidence="1" key="2">
    <citation type="journal article" date="2015" name="J. Proteomics">
        <title>Sexual differences in the sialomes of the zebra tick, Rhipicephalus pulchellus.</title>
        <authorList>
            <person name="Tan A.W."/>
            <person name="Francischetti I.M."/>
            <person name="Slovak M."/>
            <person name="Kini R.M."/>
            <person name="Ribeiro J.M."/>
        </authorList>
    </citation>
    <scope>NUCLEOTIDE SEQUENCE</scope>
    <source>
        <tissue evidence="1">Salivary gland</tissue>
    </source>
</reference>
<proteinExistence type="evidence at transcript level"/>
<sequence>SGPVGIAFSFGSLSAVHGACLNHTVRKGTTVRVTLAISSHPRMPTTSTGPLCHNYSLCESVKGPLRIRKATREPMQLPTLLMLLQLMINYV</sequence>
<dbReference type="AlphaFoldDB" id="L7MIS3"/>
<evidence type="ECO:0000313" key="1">
    <source>
        <dbReference type="EMBL" id="JAA63727.1"/>
    </source>
</evidence>
<name>L7MIS3_RHIPC</name>
<organism evidence="1">
    <name type="scientific">Rhipicephalus pulchellus</name>
    <name type="common">Yellow backed tick</name>
    <name type="synonym">Dermacentor pulchellus</name>
    <dbReference type="NCBI Taxonomy" id="72859"/>
    <lineage>
        <taxon>Eukaryota</taxon>
        <taxon>Metazoa</taxon>
        <taxon>Ecdysozoa</taxon>
        <taxon>Arthropoda</taxon>
        <taxon>Chelicerata</taxon>
        <taxon>Arachnida</taxon>
        <taxon>Acari</taxon>
        <taxon>Parasitiformes</taxon>
        <taxon>Ixodida</taxon>
        <taxon>Ixodoidea</taxon>
        <taxon>Ixodidae</taxon>
        <taxon>Rhipicephalinae</taxon>
        <taxon>Rhipicephalus</taxon>
        <taxon>Rhipicephalus</taxon>
    </lineage>
</organism>
<dbReference type="EMBL" id="GACK01001307">
    <property type="protein sequence ID" value="JAA63727.1"/>
    <property type="molecule type" value="mRNA"/>
</dbReference>
<reference evidence="1" key="1">
    <citation type="submission" date="2012-11" db="EMBL/GenBank/DDBJ databases">
        <authorList>
            <person name="Lucero-Rivera Y.E."/>
            <person name="Tovar-Ramirez D."/>
        </authorList>
    </citation>
    <scope>NUCLEOTIDE SEQUENCE</scope>
    <source>
        <tissue evidence="1">Salivary gland</tissue>
    </source>
</reference>
<protein>
    <submittedName>
        <fullName evidence="1">Uncharacterized protein</fullName>
    </submittedName>
</protein>
<feature type="non-terminal residue" evidence="1">
    <location>
        <position position="1"/>
    </location>
</feature>